<evidence type="ECO:0000313" key="3">
    <source>
        <dbReference type="Proteomes" id="UP000077266"/>
    </source>
</evidence>
<feature type="compositionally biased region" description="Acidic residues" evidence="1">
    <location>
        <begin position="459"/>
        <end position="473"/>
    </location>
</feature>
<evidence type="ECO:0000256" key="1">
    <source>
        <dbReference type="SAM" id="MobiDB-lite"/>
    </source>
</evidence>
<reference evidence="2 3" key="1">
    <citation type="journal article" date="2016" name="Mol. Biol. Evol.">
        <title>Comparative Genomics of Early-Diverging Mushroom-Forming Fungi Provides Insights into the Origins of Lignocellulose Decay Capabilities.</title>
        <authorList>
            <person name="Nagy L.G."/>
            <person name="Riley R."/>
            <person name="Tritt A."/>
            <person name="Adam C."/>
            <person name="Daum C."/>
            <person name="Floudas D."/>
            <person name="Sun H."/>
            <person name="Yadav J.S."/>
            <person name="Pangilinan J."/>
            <person name="Larsson K.H."/>
            <person name="Matsuura K."/>
            <person name="Barry K."/>
            <person name="Labutti K."/>
            <person name="Kuo R."/>
            <person name="Ohm R.A."/>
            <person name="Bhattacharya S.S."/>
            <person name="Shirouzu T."/>
            <person name="Yoshinaga Y."/>
            <person name="Martin F.M."/>
            <person name="Grigoriev I.V."/>
            <person name="Hibbett D.S."/>
        </authorList>
    </citation>
    <scope>NUCLEOTIDE SEQUENCE [LARGE SCALE GENOMIC DNA]</scope>
    <source>
        <strain evidence="2 3">HHB12029</strain>
    </source>
</reference>
<dbReference type="FunCoup" id="A0A165KIC9">
    <property type="interactions" value="213"/>
</dbReference>
<gene>
    <name evidence="2" type="ORF">EXIGLDRAFT_833623</name>
</gene>
<feature type="region of interest" description="Disordered" evidence="1">
    <location>
        <begin position="294"/>
        <end position="496"/>
    </location>
</feature>
<evidence type="ECO:0000313" key="2">
    <source>
        <dbReference type="EMBL" id="KZV96378.1"/>
    </source>
</evidence>
<dbReference type="AlphaFoldDB" id="A0A165KIC9"/>
<feature type="region of interest" description="Disordered" evidence="1">
    <location>
        <begin position="1"/>
        <end position="81"/>
    </location>
</feature>
<keyword evidence="3" id="KW-1185">Reference proteome</keyword>
<dbReference type="GO" id="GO:0006368">
    <property type="term" value="P:transcription elongation by RNA polymerase II"/>
    <property type="evidence" value="ECO:0007669"/>
    <property type="project" value="InterPro"/>
</dbReference>
<protein>
    <submittedName>
        <fullName evidence="2">Leo1-domain-containing protein</fullName>
    </submittedName>
</protein>
<feature type="compositionally biased region" description="Acidic residues" evidence="1">
    <location>
        <begin position="330"/>
        <end position="348"/>
    </location>
</feature>
<feature type="compositionally biased region" description="Acidic residues" evidence="1">
    <location>
        <begin position="23"/>
        <end position="36"/>
    </location>
</feature>
<dbReference type="Pfam" id="PF04004">
    <property type="entry name" value="Leo1"/>
    <property type="match status" value="1"/>
</dbReference>
<dbReference type="OrthoDB" id="20844at2759"/>
<name>A0A165KIC9_EXIGL</name>
<dbReference type="InParanoid" id="A0A165KIC9"/>
<dbReference type="GO" id="GO:0032968">
    <property type="term" value="P:positive regulation of transcription elongation by RNA polymerase II"/>
    <property type="evidence" value="ECO:0007669"/>
    <property type="project" value="TreeGrafter"/>
</dbReference>
<feature type="compositionally biased region" description="Basic and acidic residues" evidence="1">
    <location>
        <begin position="54"/>
        <end position="72"/>
    </location>
</feature>
<dbReference type="PANTHER" id="PTHR23146">
    <property type="entry name" value="LEO1 PROTEIN"/>
    <property type="match status" value="1"/>
</dbReference>
<feature type="compositionally biased region" description="Low complexity" evidence="1">
    <location>
        <begin position="206"/>
        <end position="216"/>
    </location>
</feature>
<dbReference type="InterPro" id="IPR007149">
    <property type="entry name" value="Leo1"/>
</dbReference>
<feature type="compositionally biased region" description="Basic and acidic residues" evidence="1">
    <location>
        <begin position="424"/>
        <end position="435"/>
    </location>
</feature>
<proteinExistence type="predicted"/>
<feature type="region of interest" description="Disordered" evidence="1">
    <location>
        <begin position="201"/>
        <end position="224"/>
    </location>
</feature>
<dbReference type="GO" id="GO:0016593">
    <property type="term" value="C:Cdc73/Paf1 complex"/>
    <property type="evidence" value="ECO:0007669"/>
    <property type="project" value="InterPro"/>
</dbReference>
<dbReference type="STRING" id="1314781.A0A165KIC9"/>
<dbReference type="EMBL" id="KV425943">
    <property type="protein sequence ID" value="KZV96378.1"/>
    <property type="molecule type" value="Genomic_DNA"/>
</dbReference>
<organism evidence="2 3">
    <name type="scientific">Exidia glandulosa HHB12029</name>
    <dbReference type="NCBI Taxonomy" id="1314781"/>
    <lineage>
        <taxon>Eukaryota</taxon>
        <taxon>Fungi</taxon>
        <taxon>Dikarya</taxon>
        <taxon>Basidiomycota</taxon>
        <taxon>Agaricomycotina</taxon>
        <taxon>Agaricomycetes</taxon>
        <taxon>Auriculariales</taxon>
        <taxon>Exidiaceae</taxon>
        <taxon>Exidia</taxon>
    </lineage>
</organism>
<feature type="compositionally biased region" description="Basic and acidic residues" evidence="1">
    <location>
        <begin position="369"/>
        <end position="384"/>
    </location>
</feature>
<feature type="compositionally biased region" description="Basic residues" evidence="1">
    <location>
        <begin position="359"/>
        <end position="368"/>
    </location>
</feature>
<sequence length="496" mass="55045">MSLAEAFGSDNTFGVREPKPKDEDVEMEDLFGEDEGAPAPAHGDGLSSASPGVVHDDDRTASVERQRQHLEYNEDEGEPDAALEQKIEAQLEIPDVPFPRSSDGKVWTVRLPNYLKLDSKPFAPEAYIGAENDEDGRDAESAKERSLSIKLEVENTIRWRWVRGPDGQMVRQSNTRFIRWSDGSLSVQLGKELFDVTDNVTDPVRQSSQGGSQSQGTPSRLGGGTGGLTYLVAQHKRAEILQAEALVAGQMSIRPVSMQSDAHRKLVRAVSQRHKQLARLKTVDDRELEHIQKQQVEAQRKGGPRKQRAPRDPNAPPRRSAKRRERADIWSDDEQDFDDNDAEGDSDPDVGGSSPVKRASAKKKRRSTHGGDDGDRADDYKTDDFVVADTSDEDDDEGGGKKSKKKKSRADEDADEAPDELEQMEARLERREAERRKKAPASKKDVPASSVLPAKADAEGSEDMEVESEEEDDMPARTRKPAPGKRKVAFEDEEDE</sequence>
<dbReference type="PANTHER" id="PTHR23146:SF0">
    <property type="entry name" value="RNA POLYMERASE-ASSOCIATED PROTEIN LEO1"/>
    <property type="match status" value="1"/>
</dbReference>
<feature type="compositionally biased region" description="Basic residues" evidence="1">
    <location>
        <begin position="477"/>
        <end position="487"/>
    </location>
</feature>
<feature type="compositionally biased region" description="Acidic residues" evidence="1">
    <location>
        <begin position="412"/>
        <end position="423"/>
    </location>
</feature>
<accession>A0A165KIC9</accession>
<dbReference type="GO" id="GO:1990269">
    <property type="term" value="F:RNA polymerase II C-terminal domain phosphoserine binding"/>
    <property type="evidence" value="ECO:0007669"/>
    <property type="project" value="TreeGrafter"/>
</dbReference>
<dbReference type="Proteomes" id="UP000077266">
    <property type="component" value="Unassembled WGS sequence"/>
</dbReference>